<feature type="region of interest" description="Disordered" evidence="1">
    <location>
        <begin position="445"/>
        <end position="487"/>
    </location>
</feature>
<feature type="region of interest" description="Disordered" evidence="1">
    <location>
        <begin position="165"/>
        <end position="414"/>
    </location>
</feature>
<reference evidence="3 4" key="1">
    <citation type="submission" date="2020-08" db="EMBL/GenBank/DDBJ databases">
        <title>Sequencing the genomes of 1000 actinobacteria strains.</title>
        <authorList>
            <person name="Klenk H.-P."/>
        </authorList>
    </citation>
    <scope>NUCLEOTIDE SEQUENCE [LARGE SCALE GENOMIC DNA]</scope>
    <source>
        <strain evidence="3 4">DSM 23974</strain>
    </source>
</reference>
<dbReference type="Gene3D" id="2.60.120.260">
    <property type="entry name" value="Galactose-binding domain-like"/>
    <property type="match status" value="1"/>
</dbReference>
<dbReference type="InterPro" id="IPR008979">
    <property type="entry name" value="Galactose-bd-like_sf"/>
</dbReference>
<keyword evidence="2" id="KW-1133">Transmembrane helix</keyword>
<evidence type="ECO:0000256" key="1">
    <source>
        <dbReference type="SAM" id="MobiDB-lite"/>
    </source>
</evidence>
<name>A0A7W7GQ67_9MICC</name>
<dbReference type="AlphaFoldDB" id="A0A7W7GQ67"/>
<evidence type="ECO:0000313" key="4">
    <source>
        <dbReference type="Proteomes" id="UP000540191"/>
    </source>
</evidence>
<feature type="compositionally biased region" description="Low complexity" evidence="1">
    <location>
        <begin position="353"/>
        <end position="378"/>
    </location>
</feature>
<keyword evidence="2" id="KW-0472">Membrane</keyword>
<dbReference type="SUPFAM" id="SSF49785">
    <property type="entry name" value="Galactose-binding domain-like"/>
    <property type="match status" value="1"/>
</dbReference>
<feature type="transmembrane region" description="Helical" evidence="2">
    <location>
        <begin position="417"/>
        <end position="438"/>
    </location>
</feature>
<dbReference type="RefSeq" id="WP_158496883.1">
    <property type="nucleotide sequence ID" value="NZ_JACHNA010000001.1"/>
</dbReference>
<dbReference type="EMBL" id="JACHNA010000001">
    <property type="protein sequence ID" value="MBB4736254.1"/>
    <property type="molecule type" value="Genomic_DNA"/>
</dbReference>
<comment type="caution">
    <text evidence="3">The sequence shown here is derived from an EMBL/GenBank/DDBJ whole genome shotgun (WGS) entry which is preliminary data.</text>
</comment>
<evidence type="ECO:0000313" key="3">
    <source>
        <dbReference type="EMBL" id="MBB4736254.1"/>
    </source>
</evidence>
<feature type="compositionally biased region" description="Low complexity" evidence="1">
    <location>
        <begin position="313"/>
        <end position="345"/>
    </location>
</feature>
<feature type="compositionally biased region" description="Basic and acidic residues" evidence="1">
    <location>
        <begin position="195"/>
        <end position="312"/>
    </location>
</feature>
<keyword evidence="4" id="KW-1185">Reference proteome</keyword>
<feature type="compositionally biased region" description="Low complexity" evidence="1">
    <location>
        <begin position="180"/>
        <end position="194"/>
    </location>
</feature>
<protein>
    <submittedName>
        <fullName evidence="3">Uncharacterized protein</fullName>
    </submittedName>
</protein>
<proteinExistence type="predicted"/>
<gene>
    <name evidence="3" type="ORF">HDA30_001762</name>
</gene>
<keyword evidence="2" id="KW-0812">Transmembrane</keyword>
<dbReference type="Proteomes" id="UP000540191">
    <property type="component" value="Unassembled WGS sequence"/>
</dbReference>
<sequence length="629" mass="66935">MSQSIEVGSVLGGRYRVTEHVVTSADQDRIFTGLDQVLNRRVTILVASRENATQVAASARELAMGERHDEVQVLDLGLSEGRTYLIAGGNPDHDVLLGMAYPADTYIEPFQTDTLGSEIFGSSREAEAEARDDDEAYYSELEERVRADQDQSRRPGFLNRISERLSERVSSESDGTAAKEASAAAALAAASAAEQARRDEEARELERQREEAERAEREAQERAEREARERAEQERRDQEERERREREEAELRRREEQARREREEREAAEREAAQREREEREREAAARREQEQRERREREESTRREEPARAESADAQDAPTAPIATVAAGTAGAAGATALAAGSPDDSSDTADPDGAAPDNAAATGTGSAAAGSRSTAAEPDGHEAGSAPRARRALGTGGSSTAAPRRGSSSGTGSSWLTGALLLVLLIGIAVVGFLLLNQNRPAAGEADSGAASSEGGSTDPSQDDAGSAGGADAESGPAPSITGLTRLVPDMPTLEAENDQTLPQAVDGDPATAWQSYTYTRPNFGGYVSALQLVAELEQPADVDTVTVSSQNSQGGAFSVSLASSPDGSDATEIGTGTFTEGQNSVTVPEDAPEGQYVLITVTELPELTGEGGERPYGMRLSEITVE</sequence>
<feature type="compositionally biased region" description="Low complexity" evidence="1">
    <location>
        <begin position="445"/>
        <end position="482"/>
    </location>
</feature>
<accession>A0A7W7GQ67</accession>
<evidence type="ECO:0000256" key="2">
    <source>
        <dbReference type="SAM" id="Phobius"/>
    </source>
</evidence>
<organism evidence="3 4">
    <name type="scientific">Micrococcus cohnii</name>
    <dbReference type="NCBI Taxonomy" id="993416"/>
    <lineage>
        <taxon>Bacteria</taxon>
        <taxon>Bacillati</taxon>
        <taxon>Actinomycetota</taxon>
        <taxon>Actinomycetes</taxon>
        <taxon>Micrococcales</taxon>
        <taxon>Micrococcaceae</taxon>
        <taxon>Micrococcus</taxon>
    </lineage>
</organism>